<reference evidence="1 2" key="1">
    <citation type="submission" date="2023-08" db="EMBL/GenBank/DDBJ databases">
        <title>A Necator americanus chromosomal reference genome.</title>
        <authorList>
            <person name="Ilik V."/>
            <person name="Petrzelkova K.J."/>
            <person name="Pardy F."/>
            <person name="Fuh T."/>
            <person name="Niatou-Singa F.S."/>
            <person name="Gouil Q."/>
            <person name="Baker L."/>
            <person name="Ritchie M.E."/>
            <person name="Jex A.R."/>
            <person name="Gazzola D."/>
            <person name="Li H."/>
            <person name="Toshio Fujiwara R."/>
            <person name="Zhan B."/>
            <person name="Aroian R.V."/>
            <person name="Pafco B."/>
            <person name="Schwarz E.M."/>
        </authorList>
    </citation>
    <scope>NUCLEOTIDE SEQUENCE [LARGE SCALE GENOMIC DNA]</scope>
    <source>
        <strain evidence="1 2">Aroian</strain>
        <tissue evidence="1">Whole animal</tissue>
    </source>
</reference>
<dbReference type="EMBL" id="JAVFWL010000004">
    <property type="protein sequence ID" value="KAK6752372.1"/>
    <property type="molecule type" value="Genomic_DNA"/>
</dbReference>
<proteinExistence type="predicted"/>
<keyword evidence="2" id="KW-1185">Reference proteome</keyword>
<comment type="caution">
    <text evidence="1">The sequence shown here is derived from an EMBL/GenBank/DDBJ whole genome shotgun (WGS) entry which is preliminary data.</text>
</comment>
<organism evidence="1 2">
    <name type="scientific">Necator americanus</name>
    <name type="common">Human hookworm</name>
    <dbReference type="NCBI Taxonomy" id="51031"/>
    <lineage>
        <taxon>Eukaryota</taxon>
        <taxon>Metazoa</taxon>
        <taxon>Ecdysozoa</taxon>
        <taxon>Nematoda</taxon>
        <taxon>Chromadorea</taxon>
        <taxon>Rhabditida</taxon>
        <taxon>Rhabditina</taxon>
        <taxon>Rhabditomorpha</taxon>
        <taxon>Strongyloidea</taxon>
        <taxon>Ancylostomatidae</taxon>
        <taxon>Bunostominae</taxon>
        <taxon>Necator</taxon>
    </lineage>
</organism>
<name>A0ABR1DPL0_NECAM</name>
<accession>A0ABR1DPL0</accession>
<evidence type="ECO:0000313" key="2">
    <source>
        <dbReference type="Proteomes" id="UP001303046"/>
    </source>
</evidence>
<sequence length="85" mass="9658">MLDEDEPQEQVGFCQGFSCLDHIQTLSWFIEACREYRLPLVLTFVDHKKAFDSVETNAILSALVDQGADASSVRTFAKLLRSMHH</sequence>
<gene>
    <name evidence="1" type="primary">Necator_chrIV.g16959</name>
    <name evidence="1" type="ORF">RB195_003661</name>
</gene>
<dbReference type="Proteomes" id="UP001303046">
    <property type="component" value="Unassembled WGS sequence"/>
</dbReference>
<evidence type="ECO:0000313" key="1">
    <source>
        <dbReference type="EMBL" id="KAK6752372.1"/>
    </source>
</evidence>
<evidence type="ECO:0008006" key="3">
    <source>
        <dbReference type="Google" id="ProtNLM"/>
    </source>
</evidence>
<protein>
    <recommendedName>
        <fullName evidence="3">Reverse transcriptase domain-containing protein</fullName>
    </recommendedName>
</protein>